<evidence type="ECO:0000256" key="4">
    <source>
        <dbReference type="ARBA" id="ARBA00009667"/>
    </source>
</evidence>
<feature type="active site" description="Proton donor" evidence="9">
    <location>
        <position position="129"/>
    </location>
</feature>
<reference evidence="13" key="2">
    <citation type="journal article" date="2010" name="Stand. Genomic Sci.">
        <title>Complete genome sequence of Thermaerobacter marianensis type strain (7p75aT).</title>
        <authorList>
            <person name="Han C."/>
            <person name="Gu W."/>
            <person name="Zhang X."/>
            <person name="Lapidus A."/>
            <person name="Nolan M."/>
            <person name="Copeland A."/>
            <person name="Lucas S."/>
            <person name="Glavina Del Rio T."/>
            <person name="Tice H."/>
            <person name="Cheng J."/>
            <person name="Tapia R."/>
            <person name="Goodwin L."/>
            <person name="Pitluck S."/>
            <person name="Pagani I."/>
            <person name="Ivanova N."/>
            <person name="Mavromatis K."/>
            <person name="Mikhailova N."/>
            <person name="Pati A."/>
            <person name="Chen A."/>
            <person name="Palaniappan K."/>
            <person name="Land M."/>
            <person name="Hauser L."/>
            <person name="Chang Y."/>
            <person name="Jeffries C."/>
            <person name="Schneider S."/>
            <person name="Rohde M."/>
            <person name="Goker M."/>
            <person name="Pukall R."/>
            <person name="Woyke T."/>
            <person name="Bristow J."/>
            <person name="Eisen J."/>
            <person name="Markowitz V."/>
            <person name="Hugenholtz P."/>
            <person name="Kyrpides N."/>
            <person name="Klenk H."/>
            <person name="Detter J."/>
        </authorList>
    </citation>
    <scope>NUCLEOTIDE SEQUENCE [LARGE SCALE GENOMIC DNA]</scope>
    <source>
        <strain evidence="13">ATCC 700841 / DSM 12885 / JCM 10246 / 7p75a</strain>
    </source>
</reference>
<dbReference type="GO" id="GO:0005737">
    <property type="term" value="C:cytoplasm"/>
    <property type="evidence" value="ECO:0007669"/>
    <property type="project" value="UniProtKB-SubCell"/>
</dbReference>
<evidence type="ECO:0000313" key="12">
    <source>
        <dbReference type="EMBL" id="ADU50713.1"/>
    </source>
</evidence>
<evidence type="ECO:0000256" key="9">
    <source>
        <dbReference type="HAMAP-Rule" id="MF_01014"/>
    </source>
</evidence>
<evidence type="ECO:0000256" key="3">
    <source>
        <dbReference type="ARBA" id="ARBA00005133"/>
    </source>
</evidence>
<name>E6SHE9_THEM7</name>
<dbReference type="RefSeq" id="WP_013495018.1">
    <property type="nucleotide sequence ID" value="NC_014831.1"/>
</dbReference>
<comment type="subcellular location">
    <subcellularLocation>
        <location evidence="2 9">Cytoplasm</location>
    </subcellularLocation>
</comment>
<accession>E6SHE9</accession>
<dbReference type="SUPFAM" id="SSF51366">
    <property type="entry name" value="Ribulose-phoshate binding barrel"/>
    <property type="match status" value="1"/>
</dbReference>
<dbReference type="InterPro" id="IPR023016">
    <property type="entry name" value="HisA/PriA"/>
</dbReference>
<dbReference type="CDD" id="cd04732">
    <property type="entry name" value="HisA"/>
    <property type="match status" value="1"/>
</dbReference>
<dbReference type="OrthoDB" id="9807749at2"/>
<feature type="region of interest" description="Disordered" evidence="11">
    <location>
        <begin position="148"/>
        <end position="182"/>
    </location>
</feature>
<dbReference type="Gene3D" id="3.20.20.70">
    <property type="entry name" value="Aldolase class I"/>
    <property type="match status" value="2"/>
</dbReference>
<dbReference type="GO" id="GO:0000105">
    <property type="term" value="P:L-histidine biosynthetic process"/>
    <property type="evidence" value="ECO:0007669"/>
    <property type="project" value="UniProtKB-UniRule"/>
</dbReference>
<dbReference type="Pfam" id="PF00977">
    <property type="entry name" value="His_biosynth"/>
    <property type="match status" value="2"/>
</dbReference>
<protein>
    <recommendedName>
        <fullName evidence="9">1-(5-phosphoribosyl)-5-[(5-phosphoribosylamino)methylideneamino] imidazole-4-carboxamide isomerase</fullName>
        <ecNumber evidence="9">5.3.1.16</ecNumber>
    </recommendedName>
    <alternativeName>
        <fullName evidence="9">Phosphoribosylformimino-5-aminoimidazole carboxamide ribotide isomerase</fullName>
    </alternativeName>
</protein>
<dbReference type="KEGG" id="tmr:Tmar_0592"/>
<dbReference type="GO" id="GO:0000162">
    <property type="term" value="P:L-tryptophan biosynthetic process"/>
    <property type="evidence" value="ECO:0007669"/>
    <property type="project" value="TreeGrafter"/>
</dbReference>
<dbReference type="UniPathway" id="UPA00031">
    <property type="reaction ID" value="UER00009"/>
</dbReference>
<comment type="similarity">
    <text evidence="4 9 10">Belongs to the HisA/HisF family.</text>
</comment>
<evidence type="ECO:0000256" key="1">
    <source>
        <dbReference type="ARBA" id="ARBA00000901"/>
    </source>
</evidence>
<dbReference type="HOGENOM" id="CLU_048577_1_1_9"/>
<gene>
    <name evidence="9" type="primary">hisA</name>
    <name evidence="12" type="ordered locus">Tmar_0592</name>
</gene>
<dbReference type="EMBL" id="CP002344">
    <property type="protein sequence ID" value="ADU50713.1"/>
    <property type="molecule type" value="Genomic_DNA"/>
</dbReference>
<dbReference type="InterPro" id="IPR044524">
    <property type="entry name" value="Isoase_HisA-like"/>
</dbReference>
<dbReference type="AlphaFoldDB" id="E6SHE9"/>
<dbReference type="PANTHER" id="PTHR43090">
    <property type="entry name" value="1-(5-PHOSPHORIBOSYL)-5-[(5-PHOSPHORIBOSYLAMINO)METHYLIDENEAMINO] IMIDAZOLE-4-CARBOXAMIDE ISOMERASE"/>
    <property type="match status" value="1"/>
</dbReference>
<reference evidence="12 13" key="1">
    <citation type="journal article" date="2010" name="Stand. Genomic Sci.">
        <title>Complete genome sequence of Thermaerobacter marianensis type strain (7p75a).</title>
        <authorList>
            <person name="Han C."/>
            <person name="Gu W."/>
            <person name="Zhang X."/>
            <person name="Lapidus A."/>
            <person name="Nolan M."/>
            <person name="Copeland A."/>
            <person name="Lucas S."/>
            <person name="Del Rio T.G."/>
            <person name="Tice H."/>
            <person name="Cheng J.F."/>
            <person name="Tapia R."/>
            <person name="Goodwin L."/>
            <person name="Pitluck S."/>
            <person name="Pagani I."/>
            <person name="Ivanova N."/>
            <person name="Mavromatis K."/>
            <person name="Mikhailova N."/>
            <person name="Pati A."/>
            <person name="Chen A."/>
            <person name="Palaniappan K."/>
            <person name="Land M."/>
            <person name="Hauser L."/>
            <person name="Chang Y.J."/>
            <person name="Jeffries C.D."/>
            <person name="Schneider S."/>
            <person name="Rohde M."/>
            <person name="Goker M."/>
            <person name="Pukall R."/>
            <person name="Woyke T."/>
            <person name="Bristow J."/>
            <person name="Eisen J.A."/>
            <person name="Markowitz V."/>
            <person name="Hugenholtz P."/>
            <person name="Kyrpides N.C."/>
            <person name="Klenk H.P."/>
            <person name="Detter J.C."/>
        </authorList>
    </citation>
    <scope>NUCLEOTIDE SEQUENCE [LARGE SCALE GENOMIC DNA]</scope>
    <source>
        <strain evidence="13">ATCC 700841 / DSM 12885 / JCM 10246 / 7p75a</strain>
    </source>
</reference>
<dbReference type="InterPro" id="IPR011060">
    <property type="entry name" value="RibuloseP-bd_barrel"/>
</dbReference>
<keyword evidence="5 9" id="KW-0963">Cytoplasm</keyword>
<keyword evidence="13" id="KW-1185">Reference proteome</keyword>
<sequence>MLVIPALDLRGGRLVRLWQGDYEQETVYGDDPVAVARAFAGAGAPRLHVVDLDGARAGRPVHRDLILRLVASVPVPVQVGGGIRDAATAADYLEGGAAAVIFGTVAVRRPDVVAAVAARYPGRVLVSLDLKDGQPALEGWTATDAVRAAGTLPPDPPDAGRTPAGPARPDGPEPATGPACPASSGLATLLARWRAAGVMDLIVTDTRRDGTLAGVDPAVFRPFLDAGFRVIAAGGVRDVDDVRKLRDAGLQGVIAGRALYEGTLDLTAALAVASGEPAGAGDRPAVADRWPAVADPGPAVPGPRPAAPGQGPAAPGDRPAGSSGKEAAPC</sequence>
<evidence type="ECO:0000256" key="10">
    <source>
        <dbReference type="RuleBase" id="RU003657"/>
    </source>
</evidence>
<dbReference type="eggNOG" id="COG0106">
    <property type="taxonomic scope" value="Bacteria"/>
</dbReference>
<evidence type="ECO:0000256" key="7">
    <source>
        <dbReference type="ARBA" id="ARBA00023102"/>
    </source>
</evidence>
<dbReference type="Proteomes" id="UP000008915">
    <property type="component" value="Chromosome"/>
</dbReference>
<keyword evidence="7 9" id="KW-0368">Histidine biosynthesis</keyword>
<keyword evidence="6 9" id="KW-0028">Amino-acid biosynthesis</keyword>
<dbReference type="EC" id="5.3.1.16" evidence="9"/>
<dbReference type="STRING" id="644966.Tmar_0592"/>
<evidence type="ECO:0000256" key="11">
    <source>
        <dbReference type="SAM" id="MobiDB-lite"/>
    </source>
</evidence>
<feature type="active site" description="Proton acceptor" evidence="9">
    <location>
        <position position="8"/>
    </location>
</feature>
<evidence type="ECO:0000256" key="5">
    <source>
        <dbReference type="ARBA" id="ARBA00022490"/>
    </source>
</evidence>
<dbReference type="InterPro" id="IPR013785">
    <property type="entry name" value="Aldolase_TIM"/>
</dbReference>
<keyword evidence="8 9" id="KW-0413">Isomerase</keyword>
<feature type="region of interest" description="Disordered" evidence="11">
    <location>
        <begin position="277"/>
        <end position="330"/>
    </location>
</feature>
<dbReference type="GO" id="GO:0003949">
    <property type="term" value="F:1-(5-phosphoribosyl)-5-[(5-phosphoribosylamino)methylideneamino]imidazole-4-carboxamide isomerase activity"/>
    <property type="evidence" value="ECO:0007669"/>
    <property type="project" value="UniProtKB-UniRule"/>
</dbReference>
<dbReference type="InterPro" id="IPR006062">
    <property type="entry name" value="His_biosynth"/>
</dbReference>
<evidence type="ECO:0000256" key="6">
    <source>
        <dbReference type="ARBA" id="ARBA00022605"/>
    </source>
</evidence>
<comment type="pathway">
    <text evidence="3 9">Amino-acid biosynthesis; L-histidine biosynthesis; L-histidine from 5-phospho-alpha-D-ribose 1-diphosphate: step 4/9.</text>
</comment>
<proteinExistence type="inferred from homology"/>
<evidence type="ECO:0000256" key="2">
    <source>
        <dbReference type="ARBA" id="ARBA00004496"/>
    </source>
</evidence>
<evidence type="ECO:0000313" key="13">
    <source>
        <dbReference type="Proteomes" id="UP000008915"/>
    </source>
</evidence>
<organism evidence="12 13">
    <name type="scientific">Thermaerobacter marianensis (strain ATCC 700841 / DSM 12885 / JCM 10246 / 7p75a)</name>
    <dbReference type="NCBI Taxonomy" id="644966"/>
    <lineage>
        <taxon>Bacteria</taxon>
        <taxon>Bacillati</taxon>
        <taxon>Bacillota</taxon>
        <taxon>Clostridia</taxon>
        <taxon>Eubacteriales</taxon>
        <taxon>Clostridiales Family XVII. Incertae Sedis</taxon>
        <taxon>Thermaerobacter</taxon>
    </lineage>
</organism>
<dbReference type="PANTHER" id="PTHR43090:SF2">
    <property type="entry name" value="1-(5-PHOSPHORIBOSYL)-5-[(5-PHOSPHORIBOSYLAMINO)METHYLIDENEAMINO] IMIDAZOLE-4-CARBOXAMIDE ISOMERASE"/>
    <property type="match status" value="1"/>
</dbReference>
<comment type="catalytic activity">
    <reaction evidence="1 9">
        <text>1-(5-phospho-beta-D-ribosyl)-5-[(5-phospho-beta-D-ribosylamino)methylideneamino]imidazole-4-carboxamide = 5-[(5-phospho-1-deoxy-D-ribulos-1-ylimino)methylamino]-1-(5-phospho-beta-D-ribosyl)imidazole-4-carboxamide</text>
        <dbReference type="Rhea" id="RHEA:15469"/>
        <dbReference type="ChEBI" id="CHEBI:58435"/>
        <dbReference type="ChEBI" id="CHEBI:58525"/>
        <dbReference type="EC" id="5.3.1.16"/>
    </reaction>
</comment>
<feature type="compositionally biased region" description="Low complexity" evidence="11">
    <location>
        <begin position="307"/>
        <end position="321"/>
    </location>
</feature>
<dbReference type="HAMAP" id="MF_01014">
    <property type="entry name" value="HisA"/>
    <property type="match status" value="1"/>
</dbReference>
<evidence type="ECO:0000256" key="8">
    <source>
        <dbReference type="ARBA" id="ARBA00023235"/>
    </source>
</evidence>